<protein>
    <submittedName>
        <fullName evidence="1">Glutathione S-transferase</fullName>
    </submittedName>
</protein>
<dbReference type="SUPFAM" id="SSF52833">
    <property type="entry name" value="Thioredoxin-like"/>
    <property type="match status" value="1"/>
</dbReference>
<dbReference type="Pfam" id="PF14497">
    <property type="entry name" value="GST_C_3"/>
    <property type="match status" value="1"/>
</dbReference>
<dbReference type="Gene3D" id="1.20.1050.10">
    <property type="match status" value="1"/>
</dbReference>
<dbReference type="PROSITE" id="PS50405">
    <property type="entry name" value="GST_CTER"/>
    <property type="match status" value="1"/>
</dbReference>
<dbReference type="EnsemblMetazoa" id="PPA40683.1">
    <property type="protein sequence ID" value="PPA40683.1"/>
    <property type="gene ID" value="WBGene00279052"/>
</dbReference>
<dbReference type="PANTHER" id="PTHR11571:SF256">
    <property type="entry name" value="GST C-TERMINAL DOMAIN-CONTAINING PROTEIN-RELATED"/>
    <property type="match status" value="1"/>
</dbReference>
<dbReference type="GO" id="GO:0006749">
    <property type="term" value="P:glutathione metabolic process"/>
    <property type="evidence" value="ECO:0000318"/>
    <property type="project" value="GO_Central"/>
</dbReference>
<dbReference type="SFLD" id="SFLDS00019">
    <property type="entry name" value="Glutathione_Transferase_(cytos"/>
    <property type="match status" value="1"/>
</dbReference>
<reference evidence="2" key="1">
    <citation type="journal article" date="2008" name="Nat. Genet.">
        <title>The Pristionchus pacificus genome provides a unique perspective on nematode lifestyle and parasitism.</title>
        <authorList>
            <person name="Dieterich C."/>
            <person name="Clifton S.W."/>
            <person name="Schuster L.N."/>
            <person name="Chinwalla A."/>
            <person name="Delehaunty K."/>
            <person name="Dinkelacker I."/>
            <person name="Fulton L."/>
            <person name="Fulton R."/>
            <person name="Godfrey J."/>
            <person name="Minx P."/>
            <person name="Mitreva M."/>
            <person name="Roeseler W."/>
            <person name="Tian H."/>
            <person name="Witte H."/>
            <person name="Yang S.P."/>
            <person name="Wilson R.K."/>
            <person name="Sommer R.J."/>
        </authorList>
    </citation>
    <scope>NUCLEOTIDE SEQUENCE [LARGE SCALE GENOMIC DNA]</scope>
    <source>
        <strain evidence="2">PS312</strain>
    </source>
</reference>
<proteinExistence type="predicted"/>
<sequence length="210" mass="24351">MPKYTLHYFQMRGLGELCRQIFALAEVEFEDKRYEMEKEWPAFKSQTPFGQLPVLEVDGKFIPQLYAHCRMLATEFGFAGKTAFDAAWVDAIADQHKDFYWGDFKKFWWRALDAAEGDLVTDELTIKFGIPERDKFFPIIEKKLKETGSGFLVGDSVTWADLLISEHVSVIKRVVPGFLDAYPETKAHADRIQTIPQIARWIERRPKTAH</sequence>
<dbReference type="InterPro" id="IPR010987">
    <property type="entry name" value="Glutathione-S-Trfase_C-like"/>
</dbReference>
<dbReference type="FunFam" id="3.40.30.10:FF:000258">
    <property type="entry name" value="Glutathione S-transferase"/>
    <property type="match status" value="1"/>
</dbReference>
<dbReference type="Proteomes" id="UP000005239">
    <property type="component" value="Unassembled WGS sequence"/>
</dbReference>
<dbReference type="InterPro" id="IPR036282">
    <property type="entry name" value="Glutathione-S-Trfase_C_sf"/>
</dbReference>
<dbReference type="SUPFAM" id="SSF47616">
    <property type="entry name" value="GST C-terminal domain-like"/>
    <property type="match status" value="1"/>
</dbReference>
<dbReference type="CDD" id="cd03192">
    <property type="entry name" value="GST_C_Sigma_like"/>
    <property type="match status" value="1"/>
</dbReference>
<keyword evidence="2" id="KW-1185">Reference proteome</keyword>
<dbReference type="PROSITE" id="PS50404">
    <property type="entry name" value="GST_NTER"/>
    <property type="match status" value="1"/>
</dbReference>
<reference evidence="1" key="2">
    <citation type="submission" date="2022-06" db="UniProtKB">
        <authorList>
            <consortium name="EnsemblMetazoa"/>
        </authorList>
    </citation>
    <scope>IDENTIFICATION</scope>
    <source>
        <strain evidence="1">PS312</strain>
    </source>
</reference>
<dbReference type="SFLD" id="SFLDG01205">
    <property type="entry name" value="AMPS.1"/>
    <property type="match status" value="1"/>
</dbReference>
<evidence type="ECO:0000313" key="2">
    <source>
        <dbReference type="Proteomes" id="UP000005239"/>
    </source>
</evidence>
<dbReference type="Gene3D" id="3.40.30.10">
    <property type="entry name" value="Glutaredoxin"/>
    <property type="match status" value="1"/>
</dbReference>
<gene>
    <name evidence="1" type="primary">WBGene00279052</name>
</gene>
<dbReference type="InterPro" id="IPR040079">
    <property type="entry name" value="Glutathione_S-Trfase"/>
</dbReference>
<dbReference type="InterPro" id="IPR036249">
    <property type="entry name" value="Thioredoxin-like_sf"/>
</dbReference>
<dbReference type="SFLD" id="SFLDG00363">
    <property type="entry name" value="AMPS_(cytGST):_Alpha-__Mu-__Pi"/>
    <property type="match status" value="1"/>
</dbReference>
<dbReference type="Pfam" id="PF02798">
    <property type="entry name" value="GST_N"/>
    <property type="match status" value="1"/>
</dbReference>
<accession>A0A8R1YXW6</accession>
<dbReference type="FunFam" id="1.20.1050.10:FF:000044">
    <property type="entry name" value="Glutathione S-transferase"/>
    <property type="match status" value="1"/>
</dbReference>
<dbReference type="GO" id="GO:0004364">
    <property type="term" value="F:glutathione transferase activity"/>
    <property type="evidence" value="ECO:0000318"/>
    <property type="project" value="GO_Central"/>
</dbReference>
<evidence type="ECO:0000313" key="1">
    <source>
        <dbReference type="EnsemblMetazoa" id="PPA40683.1"/>
    </source>
</evidence>
<dbReference type="InterPro" id="IPR050213">
    <property type="entry name" value="GST_superfamily"/>
</dbReference>
<dbReference type="OrthoDB" id="414243at2759"/>
<dbReference type="PANTHER" id="PTHR11571">
    <property type="entry name" value="GLUTATHIONE S-TRANSFERASE"/>
    <property type="match status" value="1"/>
</dbReference>
<accession>A0A2A6C2B7</accession>
<dbReference type="AlphaFoldDB" id="A0A2A6C2B7"/>
<dbReference type="CDD" id="cd03039">
    <property type="entry name" value="GST_N_Sigma_like"/>
    <property type="match status" value="1"/>
</dbReference>
<dbReference type="InterPro" id="IPR004046">
    <property type="entry name" value="GST_C"/>
</dbReference>
<name>A0A2A6C2B7_PRIPA</name>
<dbReference type="InterPro" id="IPR004045">
    <property type="entry name" value="Glutathione_S-Trfase_N"/>
</dbReference>
<organism evidence="1 2">
    <name type="scientific">Pristionchus pacificus</name>
    <name type="common">Parasitic nematode worm</name>
    <dbReference type="NCBI Taxonomy" id="54126"/>
    <lineage>
        <taxon>Eukaryota</taxon>
        <taxon>Metazoa</taxon>
        <taxon>Ecdysozoa</taxon>
        <taxon>Nematoda</taxon>
        <taxon>Chromadorea</taxon>
        <taxon>Rhabditida</taxon>
        <taxon>Rhabditina</taxon>
        <taxon>Diplogasteromorpha</taxon>
        <taxon>Diplogasteroidea</taxon>
        <taxon>Neodiplogasteridae</taxon>
        <taxon>Pristionchus</taxon>
    </lineage>
</organism>